<feature type="domain" description="Helicase C-terminal" evidence="4">
    <location>
        <begin position="271"/>
        <end position="426"/>
    </location>
</feature>
<dbReference type="PROSITE" id="PS51192">
    <property type="entry name" value="HELICASE_ATP_BIND_1"/>
    <property type="match status" value="1"/>
</dbReference>
<sequence length="746" mass="81010">MPATRRRTTSLSTSGSEATSFDRLHREVRRWIREQGWTGLRDIQDQATRTILGSGSDVVIMAATASGKTEAAFLPLLTQAAEAGPGGLRVLYVSPLKALINDQHRRLELLCERLELPLTRWHGDAPAGAKRRLLGRPEGVALITPESIEALLLRRPAEAAHLFRGLQSIVIDELHAFLKGPRGLHLASLLRRVDRLCDSRPRRVGLSATLGDETSGKRWLDPARPDAAVVLRSEAKGPGLKLQIRGYAEPPDADGIDELAEDGAQDALSRIADHLYGHLRGSNNLVFGGSRRTVEALADRLRQRCVRNGVPEEFFPHHGSLSKELRETLELRLKAGDLPTTAVATTTLELGIDLGSVASVAQIGAPKSLASLKQRLGRSGRRGEPAVLRIYVREKHLAADSDPLDQLRLGTVRAVAAVRLLLEGFVEPATLDPSLATVALHQTLSTIASAGGIRPAAAHRAICGRDSYLRMEPGDYADLLRGVGRQGVDLLEQSSDGLLMLGPAGERMTEGRDFYAVFQTDEEWRLVSSGRTLGTVPISNVLGIGSLVGFAGRRWRVEAVDDRAKVLEVLPHRSGRLPKFDPVTGEAVHGRLSKMMRCVLEDAEEPSYADPQARAFLAEARSAYRRLGVDTRSVVEAGGDAYLMTWAGTAVNDLLAILVQAAGVECEANDVGIIAVECGADELVRLLASVIEFPSVESLSGFVENLRSAKLDEFVDENLLRRLWAARNVPVRQEAITVLAEALERV</sequence>
<dbReference type="PROSITE" id="PS51194">
    <property type="entry name" value="HELICASE_CTER"/>
    <property type="match status" value="1"/>
</dbReference>
<gene>
    <name evidence="5" type="ORF">FOY91_11770</name>
</gene>
<dbReference type="OrthoDB" id="9815222at2"/>
<keyword evidence="5" id="KW-0347">Helicase</keyword>
<dbReference type="InterPro" id="IPR014001">
    <property type="entry name" value="Helicase_ATP-bd"/>
</dbReference>
<reference evidence="5 6" key="1">
    <citation type="submission" date="2019-07" db="EMBL/GenBank/DDBJ databases">
        <title>Sphingomonas solaris sp. nov., isolated from a solar panel from Boston, Massachusetts.</title>
        <authorList>
            <person name="Tanner K."/>
            <person name="Pascual J."/>
            <person name="Mancuso C."/>
            <person name="Pereto J."/>
            <person name="Khalil A."/>
            <person name="Vilanova C."/>
        </authorList>
    </citation>
    <scope>NUCLEOTIDE SEQUENCE [LARGE SCALE GENOMIC DNA]</scope>
    <source>
        <strain evidence="5 6">R4DWN</strain>
    </source>
</reference>
<dbReference type="SMART" id="SM00487">
    <property type="entry name" value="DEXDc"/>
    <property type="match status" value="1"/>
</dbReference>
<dbReference type="Gene3D" id="3.40.50.300">
    <property type="entry name" value="P-loop containing nucleotide triphosphate hydrolases"/>
    <property type="match status" value="2"/>
</dbReference>
<evidence type="ECO:0000259" key="3">
    <source>
        <dbReference type="PROSITE" id="PS51192"/>
    </source>
</evidence>
<dbReference type="InterPro" id="IPR052511">
    <property type="entry name" value="ATP-dep_Helicase"/>
</dbReference>
<keyword evidence="1" id="KW-0547">Nucleotide-binding</keyword>
<evidence type="ECO:0000259" key="4">
    <source>
        <dbReference type="PROSITE" id="PS51194"/>
    </source>
</evidence>
<proteinExistence type="predicted"/>
<dbReference type="InterPro" id="IPR001650">
    <property type="entry name" value="Helicase_C-like"/>
</dbReference>
<evidence type="ECO:0000313" key="6">
    <source>
        <dbReference type="Proteomes" id="UP000318681"/>
    </source>
</evidence>
<dbReference type="AlphaFoldDB" id="A0A558R2S9"/>
<evidence type="ECO:0000256" key="1">
    <source>
        <dbReference type="ARBA" id="ARBA00022741"/>
    </source>
</evidence>
<dbReference type="Pfam" id="PF00270">
    <property type="entry name" value="DEAD"/>
    <property type="match status" value="1"/>
</dbReference>
<keyword evidence="6" id="KW-1185">Reference proteome</keyword>
<dbReference type="GO" id="GO:0004386">
    <property type="term" value="F:helicase activity"/>
    <property type="evidence" value="ECO:0007669"/>
    <property type="project" value="UniProtKB-KW"/>
</dbReference>
<dbReference type="Proteomes" id="UP000318681">
    <property type="component" value="Unassembled WGS sequence"/>
</dbReference>
<dbReference type="InterPro" id="IPR011545">
    <property type="entry name" value="DEAD/DEAH_box_helicase_dom"/>
</dbReference>
<feature type="domain" description="Helicase ATP-binding" evidence="3">
    <location>
        <begin position="49"/>
        <end position="228"/>
    </location>
</feature>
<dbReference type="GO" id="GO:0016887">
    <property type="term" value="F:ATP hydrolysis activity"/>
    <property type="evidence" value="ECO:0007669"/>
    <property type="project" value="TreeGrafter"/>
</dbReference>
<dbReference type="InterPro" id="IPR027417">
    <property type="entry name" value="P-loop_NTPase"/>
</dbReference>
<evidence type="ECO:0000256" key="2">
    <source>
        <dbReference type="ARBA" id="ARBA00022840"/>
    </source>
</evidence>
<evidence type="ECO:0000313" key="5">
    <source>
        <dbReference type="EMBL" id="TVV73638.1"/>
    </source>
</evidence>
<organism evidence="5 6">
    <name type="scientific">Alterirhizorhabdus solaris</name>
    <dbReference type="NCBI Taxonomy" id="2529389"/>
    <lineage>
        <taxon>Bacteria</taxon>
        <taxon>Pseudomonadati</taxon>
        <taxon>Pseudomonadota</taxon>
        <taxon>Alphaproteobacteria</taxon>
        <taxon>Sphingomonadales</taxon>
        <taxon>Rhizorhabdaceae</taxon>
        <taxon>Alterirhizorhabdus</taxon>
    </lineage>
</organism>
<comment type="caution">
    <text evidence="5">The sequence shown here is derived from an EMBL/GenBank/DDBJ whole genome shotgun (WGS) entry which is preliminary data.</text>
</comment>
<dbReference type="EMBL" id="VNIM01000044">
    <property type="protein sequence ID" value="TVV73638.1"/>
    <property type="molecule type" value="Genomic_DNA"/>
</dbReference>
<dbReference type="Pfam" id="PF00271">
    <property type="entry name" value="Helicase_C"/>
    <property type="match status" value="1"/>
</dbReference>
<name>A0A558R2S9_9SPHN</name>
<dbReference type="GO" id="GO:0005524">
    <property type="term" value="F:ATP binding"/>
    <property type="evidence" value="ECO:0007669"/>
    <property type="project" value="UniProtKB-KW"/>
</dbReference>
<dbReference type="SMART" id="SM00490">
    <property type="entry name" value="HELICc"/>
    <property type="match status" value="1"/>
</dbReference>
<keyword evidence="2" id="KW-0067">ATP-binding</keyword>
<keyword evidence="5" id="KW-0378">Hydrolase</keyword>
<dbReference type="PANTHER" id="PTHR47962">
    <property type="entry name" value="ATP-DEPENDENT HELICASE LHR-RELATED-RELATED"/>
    <property type="match status" value="1"/>
</dbReference>
<accession>A0A558R2S9</accession>
<dbReference type="SUPFAM" id="SSF52540">
    <property type="entry name" value="P-loop containing nucleoside triphosphate hydrolases"/>
    <property type="match status" value="1"/>
</dbReference>
<dbReference type="PANTHER" id="PTHR47962:SF5">
    <property type="entry name" value="ATP-DEPENDENT HELICASE LHR-RELATED"/>
    <property type="match status" value="1"/>
</dbReference>
<dbReference type="GO" id="GO:0003677">
    <property type="term" value="F:DNA binding"/>
    <property type="evidence" value="ECO:0007669"/>
    <property type="project" value="TreeGrafter"/>
</dbReference>
<protein>
    <submittedName>
        <fullName evidence="5">DEAD/DEAH box helicase</fullName>
    </submittedName>
</protein>